<dbReference type="SMART" id="SM00878">
    <property type="entry name" value="Biotin_carb_C"/>
    <property type="match status" value="1"/>
</dbReference>
<keyword evidence="4" id="KW-0067">ATP-binding</keyword>
<reference evidence="7" key="1">
    <citation type="journal article" date="2020" name="mSystems">
        <title>Genome- and Community-Level Interaction Insights into Carbon Utilization and Element Cycling Functions of Hydrothermarchaeota in Hydrothermal Sediment.</title>
        <authorList>
            <person name="Zhou Z."/>
            <person name="Liu Y."/>
            <person name="Xu W."/>
            <person name="Pan J."/>
            <person name="Luo Z.H."/>
            <person name="Li M."/>
        </authorList>
    </citation>
    <scope>NUCLEOTIDE SEQUENCE [LARGE SCALE GENOMIC DNA]</scope>
    <source>
        <strain evidence="7">HyVt-458</strain>
    </source>
</reference>
<dbReference type="InterPro" id="IPR011764">
    <property type="entry name" value="Biotin_carboxylation_dom"/>
</dbReference>
<dbReference type="Pfam" id="PF02785">
    <property type="entry name" value="Biotin_carb_C"/>
    <property type="match status" value="1"/>
</dbReference>
<keyword evidence="3" id="KW-0547">Nucleotide-binding</keyword>
<protein>
    <recommendedName>
        <fullName evidence="1">biotin carboxylase</fullName>
        <ecNumber evidence="1">6.3.4.14</ecNumber>
    </recommendedName>
</protein>
<organism evidence="7">
    <name type="scientific">Thiolapillus brandeum</name>
    <dbReference type="NCBI Taxonomy" id="1076588"/>
    <lineage>
        <taxon>Bacteria</taxon>
        <taxon>Pseudomonadati</taxon>
        <taxon>Pseudomonadota</taxon>
        <taxon>Gammaproteobacteria</taxon>
        <taxon>Chromatiales</taxon>
        <taxon>Sedimenticolaceae</taxon>
        <taxon>Thiolapillus</taxon>
    </lineage>
</organism>
<dbReference type="GO" id="GO:0004075">
    <property type="term" value="F:biotin carboxylase activity"/>
    <property type="evidence" value="ECO:0007669"/>
    <property type="project" value="UniProtKB-EC"/>
</dbReference>
<evidence type="ECO:0000256" key="5">
    <source>
        <dbReference type="ARBA" id="ARBA00048600"/>
    </source>
</evidence>
<dbReference type="PANTHER" id="PTHR48095:SF2">
    <property type="entry name" value="BIOTIN CARBOXYLASE, CHLOROPLASTIC"/>
    <property type="match status" value="1"/>
</dbReference>
<evidence type="ECO:0000259" key="6">
    <source>
        <dbReference type="PROSITE" id="PS50979"/>
    </source>
</evidence>
<dbReference type="InterPro" id="IPR051602">
    <property type="entry name" value="ACC_Biotin_Carboxylase"/>
</dbReference>
<dbReference type="GO" id="GO:0005524">
    <property type="term" value="F:ATP binding"/>
    <property type="evidence" value="ECO:0007669"/>
    <property type="project" value="UniProtKB-KW"/>
</dbReference>
<dbReference type="EMBL" id="DRLF01000111">
    <property type="protein sequence ID" value="HEC05794.1"/>
    <property type="molecule type" value="Genomic_DNA"/>
</dbReference>
<comment type="catalytic activity">
    <reaction evidence="5">
        <text>N(6)-biotinyl-L-lysyl-[protein] + hydrogencarbonate + ATP = N(6)-carboxybiotinyl-L-lysyl-[protein] + ADP + phosphate + H(+)</text>
        <dbReference type="Rhea" id="RHEA:13501"/>
        <dbReference type="Rhea" id="RHEA-COMP:10505"/>
        <dbReference type="Rhea" id="RHEA-COMP:10506"/>
        <dbReference type="ChEBI" id="CHEBI:15378"/>
        <dbReference type="ChEBI" id="CHEBI:17544"/>
        <dbReference type="ChEBI" id="CHEBI:30616"/>
        <dbReference type="ChEBI" id="CHEBI:43474"/>
        <dbReference type="ChEBI" id="CHEBI:83144"/>
        <dbReference type="ChEBI" id="CHEBI:83145"/>
        <dbReference type="ChEBI" id="CHEBI:456216"/>
        <dbReference type="EC" id="6.3.4.14"/>
    </reaction>
</comment>
<dbReference type="Proteomes" id="UP000886339">
    <property type="component" value="Unassembled WGS sequence"/>
</dbReference>
<dbReference type="AlphaFoldDB" id="A0A831WCI9"/>
<sequence length="121" mass="13326">EDISLRGHAIECRINAENPENFMPSPGPINQLHVAGGPGIRFDSHIYNGYTVPPYYDSMIGKLIAWGETRESAIARMKTALSEMVIEGILTNIPLQEDIMRDAGFEAGGANIHYLEKKLGL</sequence>
<name>A0A831WCI9_9GAMM</name>
<dbReference type="InterPro" id="IPR011054">
    <property type="entry name" value="Rudment_hybrid_motif"/>
</dbReference>
<evidence type="ECO:0000313" key="7">
    <source>
        <dbReference type="EMBL" id="HEC05794.1"/>
    </source>
</evidence>
<dbReference type="InterPro" id="IPR005482">
    <property type="entry name" value="Biotin_COase_C"/>
</dbReference>
<evidence type="ECO:0000256" key="4">
    <source>
        <dbReference type="ARBA" id="ARBA00022840"/>
    </source>
</evidence>
<proteinExistence type="predicted"/>
<comment type="caution">
    <text evidence="7">The sequence shown here is derived from an EMBL/GenBank/DDBJ whole genome shotgun (WGS) entry which is preliminary data.</text>
</comment>
<dbReference type="PANTHER" id="PTHR48095">
    <property type="entry name" value="PYRUVATE CARBOXYLASE SUBUNIT A"/>
    <property type="match status" value="1"/>
</dbReference>
<dbReference type="Gene3D" id="3.30.470.20">
    <property type="entry name" value="ATP-grasp fold, B domain"/>
    <property type="match status" value="1"/>
</dbReference>
<evidence type="ECO:0000256" key="3">
    <source>
        <dbReference type="ARBA" id="ARBA00022741"/>
    </source>
</evidence>
<dbReference type="SUPFAM" id="SSF51246">
    <property type="entry name" value="Rudiment single hybrid motif"/>
    <property type="match status" value="1"/>
</dbReference>
<feature type="domain" description="Biotin carboxylation" evidence="6">
    <location>
        <begin position="1"/>
        <end position="120"/>
    </location>
</feature>
<keyword evidence="2 7" id="KW-0436">Ligase</keyword>
<gene>
    <name evidence="7" type="ORF">ENJ12_03010</name>
</gene>
<evidence type="ECO:0000256" key="1">
    <source>
        <dbReference type="ARBA" id="ARBA00013263"/>
    </source>
</evidence>
<accession>A0A831WCI9</accession>
<dbReference type="PROSITE" id="PS50979">
    <property type="entry name" value="BC"/>
    <property type="match status" value="1"/>
</dbReference>
<dbReference type="EC" id="6.3.4.14" evidence="1"/>
<evidence type="ECO:0000256" key="2">
    <source>
        <dbReference type="ARBA" id="ARBA00022598"/>
    </source>
</evidence>
<feature type="non-terminal residue" evidence="7">
    <location>
        <position position="1"/>
    </location>
</feature>